<proteinExistence type="inferred from homology"/>
<dbReference type="GO" id="GO:0048608">
    <property type="term" value="P:reproductive structure development"/>
    <property type="evidence" value="ECO:0007669"/>
    <property type="project" value="UniProtKB-ARBA"/>
</dbReference>
<evidence type="ECO:0000256" key="2">
    <source>
        <dbReference type="ARBA" id="ARBA00004141"/>
    </source>
</evidence>
<dbReference type="GO" id="GO:0016020">
    <property type="term" value="C:membrane"/>
    <property type="evidence" value="ECO:0007669"/>
    <property type="project" value="UniProtKB-SubCell"/>
</dbReference>
<dbReference type="GO" id="GO:0012511">
    <property type="term" value="C:monolayer-surrounded lipid storage body"/>
    <property type="evidence" value="ECO:0007669"/>
    <property type="project" value="InterPro"/>
</dbReference>
<comment type="subcellular location">
    <subcellularLocation>
        <location evidence="3">Lipid droplet</location>
    </subcellularLocation>
    <subcellularLocation>
        <location evidence="2">Membrane</location>
        <topology evidence="2">Multi-pass membrane protein</topology>
    </subcellularLocation>
</comment>
<dbReference type="PANTHER" id="PTHR33203">
    <property type="entry name" value="OLEOSIN"/>
    <property type="match status" value="1"/>
</dbReference>
<organism evidence="10 11">
    <name type="scientific">Cucumis melo</name>
    <name type="common">Muskmelon</name>
    <dbReference type="NCBI Taxonomy" id="3656"/>
    <lineage>
        <taxon>Eukaryota</taxon>
        <taxon>Viridiplantae</taxon>
        <taxon>Streptophyta</taxon>
        <taxon>Embryophyta</taxon>
        <taxon>Tracheophyta</taxon>
        <taxon>Spermatophyta</taxon>
        <taxon>Magnoliopsida</taxon>
        <taxon>eudicotyledons</taxon>
        <taxon>Gunneridae</taxon>
        <taxon>Pentapetalae</taxon>
        <taxon>rosids</taxon>
        <taxon>fabids</taxon>
        <taxon>Cucurbitales</taxon>
        <taxon>Cucurbitaceae</taxon>
        <taxon>Benincaseae</taxon>
        <taxon>Cucumis</taxon>
    </lineage>
</organism>
<dbReference type="AlphaFoldDB" id="A0A1S3BVH6"/>
<accession>A0A1S3BVH6</accession>
<reference evidence="11" key="2">
    <citation type="submission" date="2025-08" db="UniProtKB">
        <authorList>
            <consortium name="RefSeq"/>
        </authorList>
    </citation>
    <scope>IDENTIFICATION</scope>
    <source>
        <tissue evidence="11">Stem</tissue>
    </source>
</reference>
<keyword evidence="6 9" id="KW-0812">Transmembrane</keyword>
<sequence>MGTHICRPYKSLFQPRIFLACPILSPPVLKTLYSLSNFLNRSFSISSLQYSFPFLSLTLIIPMADDRPPSAATLLRRIQHHAPNSPQLLGFLTLFISASILIFLTGLTLTAAVLAFIFLTPFLLLTSPIWLPVAFFLFLATAGVLSLAGLALATAAGCSWAYKYFKGMHPPGSDRLEYARSRIYDTASHVKDYAREYGGYLQSKVKDAAPGA</sequence>
<evidence type="ECO:0000256" key="4">
    <source>
        <dbReference type="ARBA" id="ARBA00010858"/>
    </source>
</evidence>
<name>A0A1S3BVH6_CUCME</name>
<keyword evidence="7 9" id="KW-1133">Transmembrane helix</keyword>
<dbReference type="GO" id="GO:0009791">
    <property type="term" value="P:post-embryonic development"/>
    <property type="evidence" value="ECO:0007669"/>
    <property type="project" value="UniProtKB-ARBA"/>
</dbReference>
<evidence type="ECO:0000256" key="7">
    <source>
        <dbReference type="ARBA" id="ARBA00022989"/>
    </source>
</evidence>
<keyword evidence="5" id="KW-0551">Lipid droplet</keyword>
<evidence type="ECO:0000313" key="11">
    <source>
        <dbReference type="RefSeq" id="XP_008453362.2"/>
    </source>
</evidence>
<gene>
    <name evidence="11" type="primary">LOC103494102</name>
</gene>
<evidence type="ECO:0000313" key="10">
    <source>
        <dbReference type="Proteomes" id="UP001652600"/>
    </source>
</evidence>
<dbReference type="Gramene" id="MELO3C017282.2.1">
    <property type="protein sequence ID" value="MELO3C017282.2.1"/>
    <property type="gene ID" value="MELO3C017282.2"/>
</dbReference>
<dbReference type="RefSeq" id="XP_008453362.2">
    <property type="nucleotide sequence ID" value="XM_008455140.3"/>
</dbReference>
<feature type="transmembrane region" description="Helical" evidence="9">
    <location>
        <begin position="88"/>
        <end position="117"/>
    </location>
</feature>
<dbReference type="GeneID" id="103494102"/>
<reference evidence="10" key="1">
    <citation type="submission" date="2025-05" db="UniProtKB">
        <authorList>
            <consortium name="RefSeq"/>
        </authorList>
    </citation>
    <scope>NUCLEOTIDE SEQUENCE [LARGE SCALE GENOMIC DNA]</scope>
</reference>
<dbReference type="GO" id="GO:0019915">
    <property type="term" value="P:lipid storage"/>
    <property type="evidence" value="ECO:0007669"/>
    <property type="project" value="TreeGrafter"/>
</dbReference>
<dbReference type="InterPro" id="IPR000136">
    <property type="entry name" value="Oleosin"/>
</dbReference>
<feature type="transmembrane region" description="Helical" evidence="9">
    <location>
        <begin position="129"/>
        <end position="162"/>
    </location>
</feature>
<evidence type="ECO:0000256" key="3">
    <source>
        <dbReference type="ARBA" id="ARBA00004502"/>
    </source>
</evidence>
<dbReference type="KEGG" id="cmo:103494102"/>
<dbReference type="eggNOG" id="ENOG502RZY0">
    <property type="taxonomic scope" value="Eukaryota"/>
</dbReference>
<dbReference type="Pfam" id="PF01277">
    <property type="entry name" value="Oleosin"/>
    <property type="match status" value="1"/>
</dbReference>
<protein>
    <submittedName>
        <fullName evidence="11">Oleosin G</fullName>
    </submittedName>
</protein>
<comment type="similarity">
    <text evidence="4">Belongs to the oleosin family.</text>
</comment>
<comment type="function">
    <text evidence="1">May have a structural role to stabilize the lipid body during desiccation of the seed by preventing coalescence of the oil. Probably interacts with both lipid and phospholipid moieties of lipid bodies. May also provide recognition signals for specific lipase anchorage in lipolysis during seedling growth.</text>
</comment>
<evidence type="ECO:0000256" key="9">
    <source>
        <dbReference type="SAM" id="Phobius"/>
    </source>
</evidence>
<keyword evidence="8 9" id="KW-0472">Membrane</keyword>
<evidence type="ECO:0000256" key="5">
    <source>
        <dbReference type="ARBA" id="ARBA00022677"/>
    </source>
</evidence>
<dbReference type="InParanoid" id="A0A1S3BVH6"/>
<evidence type="ECO:0000256" key="8">
    <source>
        <dbReference type="ARBA" id="ARBA00023136"/>
    </source>
</evidence>
<evidence type="ECO:0000256" key="6">
    <source>
        <dbReference type="ARBA" id="ARBA00022692"/>
    </source>
</evidence>
<evidence type="ECO:0000256" key="1">
    <source>
        <dbReference type="ARBA" id="ARBA00002582"/>
    </source>
</evidence>
<dbReference type="Proteomes" id="UP001652600">
    <property type="component" value="Chromosome 2"/>
</dbReference>
<dbReference type="PANTHER" id="PTHR33203:SF4">
    <property type="entry name" value="F27J15.22"/>
    <property type="match status" value="1"/>
</dbReference>
<keyword evidence="10" id="KW-1185">Reference proteome</keyword>